<feature type="transmembrane region" description="Helical" evidence="12">
    <location>
        <begin position="114"/>
        <end position="138"/>
    </location>
</feature>
<evidence type="ECO:0000256" key="6">
    <source>
        <dbReference type="ARBA" id="ARBA00022723"/>
    </source>
</evidence>
<evidence type="ECO:0000313" key="14">
    <source>
        <dbReference type="EMBL" id="MDT0337621.1"/>
    </source>
</evidence>
<comment type="caution">
    <text evidence="14">The sequence shown here is derived from an EMBL/GenBank/DDBJ whole genome shotgun (WGS) entry which is preliminary data.</text>
</comment>
<organism evidence="14">
    <name type="scientific">Herbaspirillum huttiense subsp. nephrolepidis</name>
    <dbReference type="NCBI Taxonomy" id="3075126"/>
    <lineage>
        <taxon>Bacteria</taxon>
        <taxon>Pseudomonadati</taxon>
        <taxon>Pseudomonadota</taxon>
        <taxon>Betaproteobacteria</taxon>
        <taxon>Burkholderiales</taxon>
        <taxon>Oxalobacteraceae</taxon>
        <taxon>Herbaspirillum</taxon>
    </lineage>
</organism>
<evidence type="ECO:0000256" key="2">
    <source>
        <dbReference type="ARBA" id="ARBA00004141"/>
    </source>
</evidence>
<keyword evidence="11 12" id="KW-0472">Membrane</keyword>
<keyword evidence="5 12" id="KW-0812">Transmembrane</keyword>
<comment type="subcellular location">
    <subcellularLocation>
        <location evidence="2">Membrane</location>
        <topology evidence="2">Multi-pass membrane protein</topology>
    </subcellularLocation>
</comment>
<gene>
    <name evidence="14" type="ORF">RJN63_12325</name>
</gene>
<keyword evidence="9 12" id="KW-1133">Transmembrane helix</keyword>
<evidence type="ECO:0000256" key="11">
    <source>
        <dbReference type="ARBA" id="ARBA00023136"/>
    </source>
</evidence>
<keyword evidence="7" id="KW-0378">Hydrolase</keyword>
<dbReference type="PANTHER" id="PTHR39188">
    <property type="entry name" value="MEMBRANE-ASSOCIATED ZINC METALLOPROTEASE M50B"/>
    <property type="match status" value="1"/>
</dbReference>
<evidence type="ECO:0000256" key="4">
    <source>
        <dbReference type="ARBA" id="ARBA00022670"/>
    </source>
</evidence>
<protein>
    <submittedName>
        <fullName evidence="14">Site-2 protease family protein</fullName>
    </submittedName>
</protein>
<comment type="cofactor">
    <cofactor evidence="1">
        <name>Zn(2+)</name>
        <dbReference type="ChEBI" id="CHEBI:29105"/>
    </cofactor>
</comment>
<dbReference type="GO" id="GO:0008237">
    <property type="term" value="F:metallopeptidase activity"/>
    <property type="evidence" value="ECO:0007669"/>
    <property type="project" value="UniProtKB-KW"/>
</dbReference>
<dbReference type="GO" id="GO:0016020">
    <property type="term" value="C:membrane"/>
    <property type="evidence" value="ECO:0007669"/>
    <property type="project" value="UniProtKB-SubCell"/>
</dbReference>
<evidence type="ECO:0000256" key="5">
    <source>
        <dbReference type="ARBA" id="ARBA00022692"/>
    </source>
</evidence>
<evidence type="ECO:0000256" key="9">
    <source>
        <dbReference type="ARBA" id="ARBA00022989"/>
    </source>
</evidence>
<evidence type="ECO:0000256" key="8">
    <source>
        <dbReference type="ARBA" id="ARBA00022833"/>
    </source>
</evidence>
<keyword evidence="6" id="KW-0479">Metal-binding</keyword>
<evidence type="ECO:0000256" key="1">
    <source>
        <dbReference type="ARBA" id="ARBA00001947"/>
    </source>
</evidence>
<reference evidence="14" key="1">
    <citation type="submission" date="2023-02" db="EMBL/GenBank/DDBJ databases">
        <title>Description of Herbaspirillum huttiense subsp. nephrolepsisexaltata and Herbaspirillum huttiense subsp. lycopersicon.</title>
        <authorList>
            <person name="Poudel M."/>
            <person name="Sharma A."/>
            <person name="Goss E."/>
            <person name="Tapia J.H."/>
            <person name="Harmon C.M."/>
            <person name="Jones J.B."/>
        </authorList>
    </citation>
    <scope>NUCLEOTIDE SEQUENCE</scope>
    <source>
        <strain evidence="14">NC40101</strain>
    </source>
</reference>
<proteinExistence type="inferred from homology"/>
<dbReference type="GO" id="GO:0006508">
    <property type="term" value="P:proteolysis"/>
    <property type="evidence" value="ECO:0007669"/>
    <property type="project" value="UniProtKB-KW"/>
</dbReference>
<keyword evidence="10" id="KW-0482">Metalloprotease</keyword>
<dbReference type="GO" id="GO:0046872">
    <property type="term" value="F:metal ion binding"/>
    <property type="evidence" value="ECO:0007669"/>
    <property type="project" value="UniProtKB-KW"/>
</dbReference>
<comment type="similarity">
    <text evidence="3">Belongs to the peptidase M50B family.</text>
</comment>
<evidence type="ECO:0000256" key="10">
    <source>
        <dbReference type="ARBA" id="ARBA00023049"/>
    </source>
</evidence>
<keyword evidence="4 14" id="KW-0645">Protease</keyword>
<feature type="transmembrane region" description="Helical" evidence="12">
    <location>
        <begin position="159"/>
        <end position="177"/>
    </location>
</feature>
<name>A0AAE4K896_9BURK</name>
<dbReference type="Pfam" id="PF02163">
    <property type="entry name" value="Peptidase_M50"/>
    <property type="match status" value="1"/>
</dbReference>
<feature type="transmembrane region" description="Helical" evidence="12">
    <location>
        <begin position="88"/>
        <end position="108"/>
    </location>
</feature>
<dbReference type="AlphaFoldDB" id="A0AAE4K896"/>
<dbReference type="InterPro" id="IPR008915">
    <property type="entry name" value="Peptidase_M50"/>
</dbReference>
<evidence type="ECO:0000256" key="7">
    <source>
        <dbReference type="ARBA" id="ARBA00022801"/>
    </source>
</evidence>
<evidence type="ECO:0000259" key="13">
    <source>
        <dbReference type="Pfam" id="PF02163"/>
    </source>
</evidence>
<feature type="transmembrane region" description="Helical" evidence="12">
    <location>
        <begin position="6"/>
        <end position="27"/>
    </location>
</feature>
<dbReference type="PANTHER" id="PTHR39188:SF3">
    <property type="entry name" value="STAGE IV SPORULATION PROTEIN FB"/>
    <property type="match status" value="1"/>
</dbReference>
<evidence type="ECO:0000256" key="3">
    <source>
        <dbReference type="ARBA" id="ARBA00007931"/>
    </source>
</evidence>
<dbReference type="RefSeq" id="WP_284078302.1">
    <property type="nucleotide sequence ID" value="NZ_JAVLSM010000007.1"/>
</dbReference>
<sequence>MSALLFIALSLLSLVTLWALLVVILTIHEYGHLHMMSKLGIRADKVVVGSWPILKFKVRGLPVEVGALPLWGFVKSQGYESANSSRRAAIAAAGPLMSLVTGILFWMINDVHPIWLVGLLAKGSFVLFATNVIPLPPLDGWTVLEHFLQRHGFKVGTRTKTYLLGLGLASALIACYFV</sequence>
<accession>A0AAE4K896</accession>
<keyword evidence="8" id="KW-0862">Zinc</keyword>
<feature type="domain" description="Peptidase M50" evidence="13">
    <location>
        <begin position="19"/>
        <end position="108"/>
    </location>
</feature>
<dbReference type="EMBL" id="JAVRAA010000005">
    <property type="protein sequence ID" value="MDT0337621.1"/>
    <property type="molecule type" value="Genomic_DNA"/>
</dbReference>
<evidence type="ECO:0000256" key="12">
    <source>
        <dbReference type="SAM" id="Phobius"/>
    </source>
</evidence>